<keyword evidence="3" id="KW-1185">Reference proteome</keyword>
<dbReference type="InterPro" id="IPR029039">
    <property type="entry name" value="Flavoprotein-like_sf"/>
</dbReference>
<protein>
    <submittedName>
        <fullName evidence="2">Flavodoxin domain-containing protein</fullName>
    </submittedName>
</protein>
<evidence type="ECO:0000313" key="2">
    <source>
        <dbReference type="EMBL" id="MCZ2221601.1"/>
    </source>
</evidence>
<evidence type="ECO:0000259" key="1">
    <source>
        <dbReference type="Pfam" id="PF12724"/>
    </source>
</evidence>
<dbReference type="Proteomes" id="UP001071110">
    <property type="component" value="Unassembled WGS sequence"/>
</dbReference>
<sequence length="167" mass="18147">MTSVFYATFYGSTRQYAEALVGRLGTVARELPATLDAAGGPVVVLSPVHGPSHPGVRFIKSLPAIDRPLALVTVGMTPVDAARHDDASGPLLGDRAGQVTRFYLPGRLNYSELTTAHRWMMKALVGALRLKGQRTENEQAMVDSYGRDTDRVDLTLLDPVVEWAQRA</sequence>
<name>A0A9Q4IIK8_9CORY</name>
<dbReference type="SUPFAM" id="SSF52218">
    <property type="entry name" value="Flavoproteins"/>
    <property type="match status" value="1"/>
</dbReference>
<accession>A0A9Q4IIK8</accession>
<dbReference type="InterPro" id="IPR026816">
    <property type="entry name" value="Flavodoxin_dom"/>
</dbReference>
<dbReference type="RefSeq" id="WP_269028241.1">
    <property type="nucleotide sequence ID" value="NZ_BAABDP010000019.1"/>
</dbReference>
<dbReference type="Pfam" id="PF12724">
    <property type="entry name" value="Flavodoxin_5"/>
    <property type="match status" value="1"/>
</dbReference>
<comment type="caution">
    <text evidence="2">The sequence shown here is derived from an EMBL/GenBank/DDBJ whole genome shotgun (WGS) entry which is preliminary data.</text>
</comment>
<organism evidence="2 3">
    <name type="scientific">Corynebacterium pilbarense</name>
    <dbReference type="NCBI Taxonomy" id="1288393"/>
    <lineage>
        <taxon>Bacteria</taxon>
        <taxon>Bacillati</taxon>
        <taxon>Actinomycetota</taxon>
        <taxon>Actinomycetes</taxon>
        <taxon>Mycobacteriales</taxon>
        <taxon>Corynebacteriaceae</taxon>
        <taxon>Corynebacterium</taxon>
    </lineage>
</organism>
<reference evidence="2" key="1">
    <citation type="submission" date="2022-08" db="EMBL/GenBank/DDBJ databases">
        <title>Corynebacterium sp. nov., isolated from clinical breast specimens.</title>
        <authorList>
            <person name="Zhang T."/>
        </authorList>
    </citation>
    <scope>NUCLEOTIDE SEQUENCE</scope>
    <source>
        <strain evidence="2">CCUG 57942</strain>
    </source>
</reference>
<gene>
    <name evidence="2" type="ORF">NUW87_09485</name>
</gene>
<feature type="domain" description="Flavodoxin" evidence="1">
    <location>
        <begin position="4"/>
        <end position="124"/>
    </location>
</feature>
<dbReference type="AlphaFoldDB" id="A0A9Q4IIK8"/>
<dbReference type="EMBL" id="JANRML010000013">
    <property type="protein sequence ID" value="MCZ2221601.1"/>
    <property type="molecule type" value="Genomic_DNA"/>
</dbReference>
<proteinExistence type="predicted"/>
<evidence type="ECO:0000313" key="3">
    <source>
        <dbReference type="Proteomes" id="UP001071110"/>
    </source>
</evidence>